<dbReference type="SMART" id="SM00320">
    <property type="entry name" value="WD40"/>
    <property type="match status" value="5"/>
</dbReference>
<dbReference type="AlphaFoldDB" id="A0A0D7AVW9"/>
<feature type="repeat" description="WD" evidence="3">
    <location>
        <begin position="291"/>
        <end position="331"/>
    </location>
</feature>
<evidence type="ECO:0000313" key="6">
    <source>
        <dbReference type="EMBL" id="KIY62342.1"/>
    </source>
</evidence>
<gene>
    <name evidence="6" type="ORF">CYLTODRAFT_361644</name>
</gene>
<feature type="repeat" description="WD" evidence="3">
    <location>
        <begin position="536"/>
        <end position="562"/>
    </location>
</feature>
<keyword evidence="7" id="KW-1185">Reference proteome</keyword>
<dbReference type="InterPro" id="IPR015943">
    <property type="entry name" value="WD40/YVTN_repeat-like_dom_sf"/>
</dbReference>
<sequence>MATNGHNGVQKGSSKVARVVIPGTLLYEDMNIDREEYVRLILQSLRDVGYTHTANVLEQESGYSLEAPDVAHFRESILSGMWSTAEAALERMNVSDTDGLMDAKFLIYRQKYLEMLESGKTTDALYVLRNQLAPLGVETEQLHALSSLIMCSEPEDLRHRANWDGAASRSRQQLLTQLHNYIPASVMLPEQRMASLIQQSRLYQRQQCLYHSLPSAVLDFPLYSDHHCDPTSFPRTTTTILKGHTDEVWNVEWSHDGSYLASASSDKTAIIWKIGPELEPSTRKWTTHQVLRDHDYPVGVLSWSPDDSVLITSAENVMKIWNTRTGVCQRTLDKHTDPVTSVAWFPDGSRFLSGGLDKRIIEWDSEGREVRTWDMAAIRITGLAVAPDLGRVVTVGMQSTAVTNGTGSGMRQAPNSTPSNTAQEETENWLVVYSLATRQAETAQLMKGQMTSVKVSSNSQYALINHAPDELLLWDLDQSNVARKFIGQKQGVHVIRSCFGGVDGTFIVSGNGKVYVWHRDTGCLLEALSGHGDGSVNAVAWNPCKPNMLASCSDDHNVRIWEAVNVDADADRPATPTDKGKGTLFSGHSHL</sequence>
<dbReference type="Gene3D" id="2.130.10.10">
    <property type="entry name" value="YVTN repeat-like/Quinoprotein amine dehydrogenase"/>
    <property type="match status" value="2"/>
</dbReference>
<keyword evidence="2" id="KW-0677">Repeat</keyword>
<evidence type="ECO:0000256" key="3">
    <source>
        <dbReference type="PROSITE-ProRule" id="PRU00221"/>
    </source>
</evidence>
<dbReference type="Pfam" id="PF00400">
    <property type="entry name" value="WD40"/>
    <property type="match status" value="4"/>
</dbReference>
<dbReference type="Pfam" id="PF21889">
    <property type="entry name" value="TPR1-like_2nd"/>
    <property type="match status" value="1"/>
</dbReference>
<dbReference type="PANTHER" id="PTHR22838:SF0">
    <property type="entry name" value="WD REPEAT-CONTAINING PROTEIN 26"/>
    <property type="match status" value="1"/>
</dbReference>
<dbReference type="OrthoDB" id="972532at2759"/>
<protein>
    <submittedName>
        <fullName evidence="6">WD40 repeat-like protein</fullName>
    </submittedName>
</protein>
<dbReference type="PROSITE" id="PS50294">
    <property type="entry name" value="WD_REPEATS_REGION"/>
    <property type="match status" value="2"/>
</dbReference>
<feature type="region of interest" description="Disordered" evidence="4">
    <location>
        <begin position="403"/>
        <end position="423"/>
    </location>
</feature>
<feature type="compositionally biased region" description="Polar residues" evidence="4">
    <location>
        <begin position="413"/>
        <end position="423"/>
    </location>
</feature>
<feature type="repeat" description="WD" evidence="3">
    <location>
        <begin position="241"/>
        <end position="274"/>
    </location>
</feature>
<evidence type="ECO:0000259" key="5">
    <source>
        <dbReference type="PROSITE" id="PS50897"/>
    </source>
</evidence>
<accession>A0A0D7AVW9</accession>
<dbReference type="InterPro" id="IPR006595">
    <property type="entry name" value="CTLH_C"/>
</dbReference>
<evidence type="ECO:0000256" key="4">
    <source>
        <dbReference type="SAM" id="MobiDB-lite"/>
    </source>
</evidence>
<name>A0A0D7AVW9_9AGAR</name>
<dbReference type="SUPFAM" id="SSF50978">
    <property type="entry name" value="WD40 repeat-like"/>
    <property type="match status" value="1"/>
</dbReference>
<evidence type="ECO:0000313" key="7">
    <source>
        <dbReference type="Proteomes" id="UP000054007"/>
    </source>
</evidence>
<dbReference type="PROSITE" id="PS50082">
    <property type="entry name" value="WD_REPEATS_2"/>
    <property type="match status" value="4"/>
</dbReference>
<dbReference type="InterPro" id="IPR006594">
    <property type="entry name" value="LisH"/>
</dbReference>
<dbReference type="CDD" id="cd00200">
    <property type="entry name" value="WD40"/>
    <property type="match status" value="1"/>
</dbReference>
<feature type="domain" description="CTLH" evidence="5">
    <location>
        <begin position="66"/>
        <end position="123"/>
    </location>
</feature>
<dbReference type="Pfam" id="PF23627">
    <property type="entry name" value="LisH_WDR26"/>
    <property type="match status" value="1"/>
</dbReference>
<dbReference type="STRING" id="1314674.A0A0D7AVW9"/>
<evidence type="ECO:0000256" key="1">
    <source>
        <dbReference type="ARBA" id="ARBA00022574"/>
    </source>
</evidence>
<reference evidence="6 7" key="1">
    <citation type="journal article" date="2015" name="Fungal Genet. Biol.">
        <title>Evolution of novel wood decay mechanisms in Agaricales revealed by the genome sequences of Fistulina hepatica and Cylindrobasidium torrendii.</title>
        <authorList>
            <person name="Floudas D."/>
            <person name="Held B.W."/>
            <person name="Riley R."/>
            <person name="Nagy L.G."/>
            <person name="Koehler G."/>
            <person name="Ransdell A.S."/>
            <person name="Younus H."/>
            <person name="Chow J."/>
            <person name="Chiniquy J."/>
            <person name="Lipzen A."/>
            <person name="Tritt A."/>
            <person name="Sun H."/>
            <person name="Haridas S."/>
            <person name="LaButti K."/>
            <person name="Ohm R.A."/>
            <person name="Kues U."/>
            <person name="Blanchette R.A."/>
            <person name="Grigoriev I.V."/>
            <person name="Minto R.E."/>
            <person name="Hibbett D.S."/>
        </authorList>
    </citation>
    <scope>NUCLEOTIDE SEQUENCE [LARGE SCALE GENOMIC DNA]</scope>
    <source>
        <strain evidence="6 7">FP15055 ss-10</strain>
    </source>
</reference>
<evidence type="ECO:0000256" key="2">
    <source>
        <dbReference type="ARBA" id="ARBA00022737"/>
    </source>
</evidence>
<dbReference type="GO" id="GO:0043161">
    <property type="term" value="P:proteasome-mediated ubiquitin-dependent protein catabolic process"/>
    <property type="evidence" value="ECO:0007669"/>
    <property type="project" value="TreeGrafter"/>
</dbReference>
<dbReference type="PANTHER" id="PTHR22838">
    <property type="entry name" value="WD REPEAT PROTEIN 26-RELATED"/>
    <property type="match status" value="1"/>
</dbReference>
<dbReference type="PROSITE" id="PS50896">
    <property type="entry name" value="LISH"/>
    <property type="match status" value="1"/>
</dbReference>
<dbReference type="GO" id="GO:0034657">
    <property type="term" value="C:GID complex"/>
    <property type="evidence" value="ECO:0007669"/>
    <property type="project" value="TreeGrafter"/>
</dbReference>
<dbReference type="InterPro" id="IPR001680">
    <property type="entry name" value="WD40_rpt"/>
</dbReference>
<dbReference type="Proteomes" id="UP000054007">
    <property type="component" value="Unassembled WGS sequence"/>
</dbReference>
<dbReference type="InterPro" id="IPR054080">
    <property type="entry name" value="TPR1-like_2nd"/>
</dbReference>
<organism evidence="6 7">
    <name type="scientific">Cylindrobasidium torrendii FP15055 ss-10</name>
    <dbReference type="NCBI Taxonomy" id="1314674"/>
    <lineage>
        <taxon>Eukaryota</taxon>
        <taxon>Fungi</taxon>
        <taxon>Dikarya</taxon>
        <taxon>Basidiomycota</taxon>
        <taxon>Agaricomycotina</taxon>
        <taxon>Agaricomycetes</taxon>
        <taxon>Agaricomycetidae</taxon>
        <taxon>Agaricales</taxon>
        <taxon>Marasmiineae</taxon>
        <taxon>Physalacriaceae</taxon>
        <taxon>Cylindrobasidium</taxon>
    </lineage>
</organism>
<feature type="repeat" description="WD" evidence="3">
    <location>
        <begin position="332"/>
        <end position="364"/>
    </location>
</feature>
<dbReference type="PROSITE" id="PS50897">
    <property type="entry name" value="CTLH"/>
    <property type="match status" value="1"/>
</dbReference>
<dbReference type="EMBL" id="KN880794">
    <property type="protein sequence ID" value="KIY62342.1"/>
    <property type="molecule type" value="Genomic_DNA"/>
</dbReference>
<dbReference type="InterPro" id="IPR051350">
    <property type="entry name" value="WD_repeat-ST_regulator"/>
</dbReference>
<feature type="region of interest" description="Disordered" evidence="4">
    <location>
        <begin position="570"/>
        <end position="591"/>
    </location>
</feature>
<dbReference type="SMART" id="SM00668">
    <property type="entry name" value="CTLH"/>
    <property type="match status" value="1"/>
</dbReference>
<proteinExistence type="predicted"/>
<dbReference type="InterPro" id="IPR036322">
    <property type="entry name" value="WD40_repeat_dom_sf"/>
</dbReference>
<keyword evidence="1 3" id="KW-0853">WD repeat</keyword>